<accession>A0ABV0J0Z0</accession>
<evidence type="ECO:0008006" key="3">
    <source>
        <dbReference type="Google" id="ProtNLM"/>
    </source>
</evidence>
<evidence type="ECO:0000313" key="2">
    <source>
        <dbReference type="Proteomes" id="UP001462502"/>
    </source>
</evidence>
<evidence type="ECO:0000313" key="1">
    <source>
        <dbReference type="EMBL" id="MEO9387053.1"/>
    </source>
</evidence>
<proteinExistence type="predicted"/>
<organism evidence="1 2">
    <name type="scientific">Chromobacterium phragmitis</name>
    <dbReference type="NCBI Taxonomy" id="2202141"/>
    <lineage>
        <taxon>Bacteria</taxon>
        <taxon>Pseudomonadati</taxon>
        <taxon>Pseudomonadota</taxon>
        <taxon>Betaproteobacteria</taxon>
        <taxon>Neisseriales</taxon>
        <taxon>Chromobacteriaceae</taxon>
        <taxon>Chromobacterium</taxon>
    </lineage>
</organism>
<dbReference type="Proteomes" id="UP001462502">
    <property type="component" value="Unassembled WGS sequence"/>
</dbReference>
<dbReference type="RefSeq" id="WP_199153545.1">
    <property type="nucleotide sequence ID" value="NZ_JBDXMI010000006.1"/>
</dbReference>
<comment type="caution">
    <text evidence="1">The sequence shown here is derived from an EMBL/GenBank/DDBJ whole genome shotgun (WGS) entry which is preliminary data.</text>
</comment>
<gene>
    <name evidence="1" type="ORF">ABI908_23450</name>
</gene>
<dbReference type="EMBL" id="JBDXMI010000006">
    <property type="protein sequence ID" value="MEO9387053.1"/>
    <property type="molecule type" value="Genomic_DNA"/>
</dbReference>
<protein>
    <recommendedName>
        <fullName evidence="3">Head-tail adaptor protein</fullName>
    </recommendedName>
</protein>
<keyword evidence="2" id="KW-1185">Reference proteome</keyword>
<name>A0ABV0J0Z0_9NEIS</name>
<reference evidence="1 2" key="1">
    <citation type="submission" date="2024-05" db="EMBL/GenBank/DDBJ databases">
        <authorList>
            <person name="De Oliveira J.P."/>
            <person name="Noriler S.A."/>
            <person name="De Oliveira A.G."/>
            <person name="Sipoli D.S."/>
        </authorList>
    </citation>
    <scope>NUCLEOTIDE SEQUENCE [LARGE SCALE GENOMIC DNA]</scope>
    <source>
        <strain evidence="1 2">LABIM192</strain>
    </source>
</reference>
<sequence length="124" mass="13834">MFFPKNTCKITRLTQERDLFGKSKGVEKSWEAKCSVVRLLDGVGKSTVRADSSGSRGFAEEETLVGRLLLLPQADVQNEDIIEVVGRRMRVACVFPRFDVMGKLDHLQVDCVAWASKLTATSTR</sequence>